<dbReference type="EMBL" id="JACXAE010000086">
    <property type="protein sequence ID" value="MBD2776073.1"/>
    <property type="molecule type" value="Genomic_DNA"/>
</dbReference>
<comment type="caution">
    <text evidence="2">The sequence shown here is derived from an EMBL/GenBank/DDBJ whole genome shotgun (WGS) entry which is preliminary data.</text>
</comment>
<proteinExistence type="predicted"/>
<sequence length="178" mass="19381">MKKCNYLVKLAICLVLVLTTTFCVNPHKAEAQAIADCQKIVAGTYLTTTNSDVFGSFRGISTYTQQGNVFFSASNQGGSSANPPYGIIQGSWKCTSDREITGVGVNFNYPTEKFPNSIGRSDFRATFNPQAETVQATVTVRRFDLNANPLKDDGLVLGTFTFTGQRVKPDVIDKTDIS</sequence>
<keyword evidence="1" id="KW-0732">Signal</keyword>
<organism evidence="2 3">
    <name type="scientific">Iningainema tapete BLCC-T55</name>
    <dbReference type="NCBI Taxonomy" id="2748662"/>
    <lineage>
        <taxon>Bacteria</taxon>
        <taxon>Bacillati</taxon>
        <taxon>Cyanobacteriota</taxon>
        <taxon>Cyanophyceae</taxon>
        <taxon>Nostocales</taxon>
        <taxon>Scytonemataceae</taxon>
        <taxon>Iningainema tapete</taxon>
    </lineage>
</organism>
<accession>A0A8J7BZK1</accession>
<reference evidence="2" key="1">
    <citation type="submission" date="2020-09" db="EMBL/GenBank/DDBJ databases">
        <title>Iningainema tapete sp. nov. (Scytonemataceae, Cyanobacteria) from greenhouses in central Florida (USA) produces two types of nodularin with biosynthetic potential for microcystin-LR and anabaenopeptins.</title>
        <authorList>
            <person name="Berthold D.E."/>
            <person name="Lefler F.W."/>
            <person name="Huang I.-S."/>
            <person name="Abdulla H."/>
            <person name="Zimba P.V."/>
            <person name="Laughinghouse H.D. IV."/>
        </authorList>
    </citation>
    <scope>NUCLEOTIDE SEQUENCE</scope>
    <source>
        <strain evidence="2">BLCCT55</strain>
    </source>
</reference>
<evidence type="ECO:0000313" key="3">
    <source>
        <dbReference type="Proteomes" id="UP000629098"/>
    </source>
</evidence>
<keyword evidence="3" id="KW-1185">Reference proteome</keyword>
<evidence type="ECO:0000256" key="1">
    <source>
        <dbReference type="SAM" id="SignalP"/>
    </source>
</evidence>
<feature type="signal peptide" evidence="1">
    <location>
        <begin position="1"/>
        <end position="29"/>
    </location>
</feature>
<protein>
    <submittedName>
        <fullName evidence="2">Uncharacterized protein</fullName>
    </submittedName>
</protein>
<dbReference type="RefSeq" id="WP_190835121.1">
    <property type="nucleotide sequence ID" value="NZ_CAWPPI010000086.1"/>
</dbReference>
<name>A0A8J7BZK1_9CYAN</name>
<feature type="chain" id="PRO_5035252923" evidence="1">
    <location>
        <begin position="30"/>
        <end position="178"/>
    </location>
</feature>
<dbReference type="Proteomes" id="UP000629098">
    <property type="component" value="Unassembled WGS sequence"/>
</dbReference>
<gene>
    <name evidence="2" type="ORF">ICL16_29445</name>
</gene>
<evidence type="ECO:0000313" key="2">
    <source>
        <dbReference type="EMBL" id="MBD2776073.1"/>
    </source>
</evidence>
<dbReference type="AlphaFoldDB" id="A0A8J7BZK1"/>